<dbReference type="Proteomes" id="UP000594262">
    <property type="component" value="Unplaced"/>
</dbReference>
<dbReference type="AlphaFoldDB" id="A0A7M5XJH7"/>
<dbReference type="EnsemblMetazoa" id="CLYHEMT022748.1">
    <property type="protein sequence ID" value="CLYHEMP022748.1"/>
    <property type="gene ID" value="CLYHEMG022748"/>
</dbReference>
<feature type="domain" description="RING-type" evidence="6">
    <location>
        <begin position="102"/>
        <end position="142"/>
    </location>
</feature>
<evidence type="ECO:0000259" key="6">
    <source>
        <dbReference type="PROSITE" id="PS50089"/>
    </source>
</evidence>
<keyword evidence="1" id="KW-0479">Metal-binding</keyword>
<keyword evidence="5" id="KW-0472">Membrane</keyword>
<keyword evidence="8" id="KW-1185">Reference proteome</keyword>
<keyword evidence="3" id="KW-0862">Zinc</keyword>
<keyword evidence="5" id="KW-0812">Transmembrane</keyword>
<accession>A0A7M5XJH7</accession>
<protein>
    <recommendedName>
        <fullName evidence="6">RING-type domain-containing protein</fullName>
    </recommendedName>
</protein>
<dbReference type="PANTHER" id="PTHR45798:SF97">
    <property type="entry name" value="ALCOHOL-SENSITIVE RING FINGER PROTEIN 1"/>
    <property type="match status" value="1"/>
</dbReference>
<dbReference type="InterPro" id="IPR001841">
    <property type="entry name" value="Znf_RING"/>
</dbReference>
<dbReference type="Gene3D" id="3.30.40.10">
    <property type="entry name" value="Zinc/RING finger domain, C3HC4 (zinc finger)"/>
    <property type="match status" value="1"/>
</dbReference>
<dbReference type="PANTHER" id="PTHR45798">
    <property type="entry name" value="RING-H2 FINGER PROTEIN ATL61-RELATED-RELATED"/>
    <property type="match status" value="1"/>
</dbReference>
<evidence type="ECO:0000256" key="3">
    <source>
        <dbReference type="ARBA" id="ARBA00022833"/>
    </source>
</evidence>
<evidence type="ECO:0000313" key="7">
    <source>
        <dbReference type="EnsemblMetazoa" id="CLYHEMP022748.1"/>
    </source>
</evidence>
<organism evidence="7 8">
    <name type="scientific">Clytia hemisphaerica</name>
    <dbReference type="NCBI Taxonomy" id="252671"/>
    <lineage>
        <taxon>Eukaryota</taxon>
        <taxon>Metazoa</taxon>
        <taxon>Cnidaria</taxon>
        <taxon>Hydrozoa</taxon>
        <taxon>Hydroidolina</taxon>
        <taxon>Leptothecata</taxon>
        <taxon>Obeliida</taxon>
        <taxon>Clytiidae</taxon>
        <taxon>Clytia</taxon>
    </lineage>
</organism>
<dbReference type="GO" id="GO:0008270">
    <property type="term" value="F:zinc ion binding"/>
    <property type="evidence" value="ECO:0007669"/>
    <property type="project" value="UniProtKB-KW"/>
</dbReference>
<evidence type="ECO:0000256" key="5">
    <source>
        <dbReference type="SAM" id="Phobius"/>
    </source>
</evidence>
<dbReference type="SUPFAM" id="SSF57850">
    <property type="entry name" value="RING/U-box"/>
    <property type="match status" value="1"/>
</dbReference>
<evidence type="ECO:0000256" key="2">
    <source>
        <dbReference type="ARBA" id="ARBA00022771"/>
    </source>
</evidence>
<evidence type="ECO:0000256" key="4">
    <source>
        <dbReference type="PROSITE-ProRule" id="PRU00175"/>
    </source>
</evidence>
<feature type="transmembrane region" description="Helical" evidence="5">
    <location>
        <begin position="12"/>
        <end position="31"/>
    </location>
</feature>
<sequence>MVNASTMEFKNFLIPLVLVFSVILVVLWILGRCRYKVFRKSKHLNGDIVVTLDSGLTVKFCDFILYCCWSANDRSADIIKFYDKINVISFQTAVTKTAMDECVICKEPFDTNKQICSFKCNHFFHVLCIVKWLAEQKKCPLCWMDIATIKDGCGSSSDTCNTSQPPDLIVVAS</sequence>
<evidence type="ECO:0000313" key="8">
    <source>
        <dbReference type="Proteomes" id="UP000594262"/>
    </source>
</evidence>
<keyword evidence="2 4" id="KW-0863">Zinc-finger</keyword>
<proteinExistence type="predicted"/>
<dbReference type="InterPro" id="IPR052788">
    <property type="entry name" value="RING-type_E3_ligase_ATL"/>
</dbReference>
<dbReference type="InterPro" id="IPR013083">
    <property type="entry name" value="Znf_RING/FYVE/PHD"/>
</dbReference>
<dbReference type="OrthoDB" id="9984778at2759"/>
<keyword evidence="5" id="KW-1133">Transmembrane helix</keyword>
<dbReference type="Pfam" id="PF13639">
    <property type="entry name" value="zf-RING_2"/>
    <property type="match status" value="1"/>
</dbReference>
<reference evidence="7" key="1">
    <citation type="submission" date="2021-01" db="UniProtKB">
        <authorList>
            <consortium name="EnsemblMetazoa"/>
        </authorList>
    </citation>
    <scope>IDENTIFICATION</scope>
</reference>
<evidence type="ECO:0000256" key="1">
    <source>
        <dbReference type="ARBA" id="ARBA00022723"/>
    </source>
</evidence>
<dbReference type="PROSITE" id="PS50089">
    <property type="entry name" value="ZF_RING_2"/>
    <property type="match status" value="1"/>
</dbReference>
<name>A0A7M5XJH7_9CNID</name>
<dbReference type="SMART" id="SM00184">
    <property type="entry name" value="RING"/>
    <property type="match status" value="1"/>
</dbReference>